<dbReference type="RefSeq" id="WP_130132372.1">
    <property type="nucleotide sequence ID" value="NZ_SGSQ01000028.1"/>
</dbReference>
<sequence length="209" mass="25656">MSIVKRIESKRAFEKYEYCIFDSYLNKSIIQYMDEKGIDYNCLGVDFFKEKDKCPIFLNLRKIKDVDREFFENNYIEDFNYQNTNFFDQHSSINVFFNSMLTEHEIIFWLLRLMRFNNKIFRFYDCRVLIFINIYIGGNCVKKNEWYQISKDDWLFSISGNYYKLKNEKICFNSKKINFRNLKVNGDNFEEVINFYHKVNLKNEDIFNE</sequence>
<reference evidence="1 2" key="1">
    <citation type="submission" date="2019-02" db="EMBL/GenBank/DDBJ databases">
        <title>The Batch Genome Submission of Acinetobacter spp. strains.</title>
        <authorList>
            <person name="Qin J."/>
            <person name="Hu Y."/>
            <person name="Ye H."/>
            <person name="Wei L."/>
            <person name="Feng Y."/>
            <person name="Zong Z."/>
        </authorList>
    </citation>
    <scope>NUCLEOTIDE SEQUENCE [LARGE SCALE GENOMIC DNA]</scope>
    <source>
        <strain evidence="1 2">WCHAW060049</strain>
    </source>
</reference>
<comment type="caution">
    <text evidence="1">The sequence shown here is derived from an EMBL/GenBank/DDBJ whole genome shotgun (WGS) entry which is preliminary data.</text>
</comment>
<dbReference type="Proteomes" id="UP000293863">
    <property type="component" value="Unassembled WGS sequence"/>
</dbReference>
<evidence type="ECO:0000313" key="1">
    <source>
        <dbReference type="EMBL" id="RZG43927.1"/>
    </source>
</evidence>
<dbReference type="AlphaFoldDB" id="A0A4Q7ACR0"/>
<gene>
    <name evidence="1" type="ORF">EXU28_16210</name>
</gene>
<name>A0A4Q7ACR0_9GAMM</name>
<keyword evidence="2" id="KW-1185">Reference proteome</keyword>
<proteinExistence type="predicted"/>
<evidence type="ECO:0000313" key="2">
    <source>
        <dbReference type="Proteomes" id="UP000293863"/>
    </source>
</evidence>
<accession>A0A4Q7ACR0</accession>
<organism evidence="1 2">
    <name type="scientific">Acinetobacter wuhouensis</name>
    <dbReference type="NCBI Taxonomy" id="1879050"/>
    <lineage>
        <taxon>Bacteria</taxon>
        <taxon>Pseudomonadati</taxon>
        <taxon>Pseudomonadota</taxon>
        <taxon>Gammaproteobacteria</taxon>
        <taxon>Moraxellales</taxon>
        <taxon>Moraxellaceae</taxon>
        <taxon>Acinetobacter</taxon>
    </lineage>
</organism>
<protein>
    <submittedName>
        <fullName evidence="1">Uncharacterized protein</fullName>
    </submittedName>
</protein>
<dbReference type="EMBL" id="SGSQ01000028">
    <property type="protein sequence ID" value="RZG43927.1"/>
    <property type="molecule type" value="Genomic_DNA"/>
</dbReference>